<keyword evidence="5 8" id="KW-1133">Transmembrane helix</keyword>
<feature type="compositionally biased region" description="Basic and acidic residues" evidence="7">
    <location>
        <begin position="29"/>
        <end position="48"/>
    </location>
</feature>
<feature type="region of interest" description="Disordered" evidence="7">
    <location>
        <begin position="1"/>
        <end position="56"/>
    </location>
</feature>
<comment type="subcellular location">
    <subcellularLocation>
        <location evidence="1">Membrane</location>
        <topology evidence="1">Multi-pass membrane protein</topology>
    </subcellularLocation>
</comment>
<dbReference type="GO" id="GO:0008195">
    <property type="term" value="F:phosphatidate phosphatase activity"/>
    <property type="evidence" value="ECO:0007669"/>
    <property type="project" value="TreeGrafter"/>
</dbReference>
<protein>
    <recommendedName>
        <fullName evidence="9">Phosphatidic acid phosphatase type 2/haloperoxidase domain-containing protein</fullName>
    </recommendedName>
</protein>
<gene>
    <name evidence="10" type="ORF">KC19_3G049300</name>
</gene>
<proteinExistence type="inferred from homology"/>
<dbReference type="InterPro" id="IPR000326">
    <property type="entry name" value="PAP2/HPO"/>
</dbReference>
<feature type="transmembrane region" description="Helical" evidence="8">
    <location>
        <begin position="288"/>
        <end position="308"/>
    </location>
</feature>
<dbReference type="PANTHER" id="PTHR10165">
    <property type="entry name" value="LIPID PHOSPHATE PHOSPHATASE"/>
    <property type="match status" value="1"/>
</dbReference>
<keyword evidence="4" id="KW-0378">Hydrolase</keyword>
<reference evidence="10" key="1">
    <citation type="submission" date="2020-06" db="EMBL/GenBank/DDBJ databases">
        <title>WGS assembly of Ceratodon purpureus strain R40.</title>
        <authorList>
            <person name="Carey S.B."/>
            <person name="Jenkins J."/>
            <person name="Shu S."/>
            <person name="Lovell J.T."/>
            <person name="Sreedasyam A."/>
            <person name="Maumus F."/>
            <person name="Tiley G.P."/>
            <person name="Fernandez-Pozo N."/>
            <person name="Barry K."/>
            <person name="Chen C."/>
            <person name="Wang M."/>
            <person name="Lipzen A."/>
            <person name="Daum C."/>
            <person name="Saski C.A."/>
            <person name="Payton A.C."/>
            <person name="Mcbreen J.C."/>
            <person name="Conrad R.E."/>
            <person name="Kollar L.M."/>
            <person name="Olsson S."/>
            <person name="Huttunen S."/>
            <person name="Landis J.B."/>
            <person name="Wickett N.J."/>
            <person name="Johnson M.G."/>
            <person name="Rensing S.A."/>
            <person name="Grimwood J."/>
            <person name="Schmutz J."/>
            <person name="Mcdaniel S.F."/>
        </authorList>
    </citation>
    <scope>NUCLEOTIDE SEQUENCE</scope>
    <source>
        <strain evidence="10">R40</strain>
    </source>
</reference>
<dbReference type="EMBL" id="CM026423">
    <property type="protein sequence ID" value="KAG0582292.1"/>
    <property type="molecule type" value="Genomic_DNA"/>
</dbReference>
<evidence type="ECO:0000313" key="10">
    <source>
        <dbReference type="EMBL" id="KAG0582292.1"/>
    </source>
</evidence>
<evidence type="ECO:0000256" key="8">
    <source>
        <dbReference type="SAM" id="Phobius"/>
    </source>
</evidence>
<keyword evidence="6 8" id="KW-0472">Membrane</keyword>
<dbReference type="GO" id="GO:0016020">
    <property type="term" value="C:membrane"/>
    <property type="evidence" value="ECO:0007669"/>
    <property type="project" value="UniProtKB-SubCell"/>
</dbReference>
<evidence type="ECO:0000256" key="4">
    <source>
        <dbReference type="ARBA" id="ARBA00022801"/>
    </source>
</evidence>
<evidence type="ECO:0000256" key="7">
    <source>
        <dbReference type="SAM" id="MobiDB-lite"/>
    </source>
</evidence>
<feature type="transmembrane region" description="Helical" evidence="8">
    <location>
        <begin position="156"/>
        <end position="178"/>
    </location>
</feature>
<organism evidence="10 11">
    <name type="scientific">Ceratodon purpureus</name>
    <name type="common">Fire moss</name>
    <name type="synonym">Dicranum purpureum</name>
    <dbReference type="NCBI Taxonomy" id="3225"/>
    <lineage>
        <taxon>Eukaryota</taxon>
        <taxon>Viridiplantae</taxon>
        <taxon>Streptophyta</taxon>
        <taxon>Embryophyta</taxon>
        <taxon>Bryophyta</taxon>
        <taxon>Bryophytina</taxon>
        <taxon>Bryopsida</taxon>
        <taxon>Dicranidae</taxon>
        <taxon>Pseudoditrichales</taxon>
        <taxon>Ditrichaceae</taxon>
        <taxon>Ceratodon</taxon>
    </lineage>
</organism>
<feature type="compositionally biased region" description="Gly residues" evidence="7">
    <location>
        <begin position="1"/>
        <end position="10"/>
    </location>
</feature>
<dbReference type="CDD" id="cd03390">
    <property type="entry name" value="PAP2_containing_1_like"/>
    <property type="match status" value="1"/>
</dbReference>
<evidence type="ECO:0000313" key="11">
    <source>
        <dbReference type="Proteomes" id="UP000822688"/>
    </source>
</evidence>
<dbReference type="Proteomes" id="UP000822688">
    <property type="component" value="Chromosome 3"/>
</dbReference>
<feature type="transmembrane region" description="Helical" evidence="8">
    <location>
        <begin position="259"/>
        <end position="276"/>
    </location>
</feature>
<comment type="similarity">
    <text evidence="2">Belongs to the PA-phosphatase related phosphoesterase family.</text>
</comment>
<feature type="domain" description="Phosphatidic acid phosphatase type 2/haloperoxidase" evidence="9">
    <location>
        <begin position="191"/>
        <end position="333"/>
    </location>
</feature>
<evidence type="ECO:0000256" key="3">
    <source>
        <dbReference type="ARBA" id="ARBA00022692"/>
    </source>
</evidence>
<evidence type="ECO:0000256" key="6">
    <source>
        <dbReference type="ARBA" id="ARBA00023136"/>
    </source>
</evidence>
<dbReference type="FunFam" id="1.20.144.10:FF:000001">
    <property type="entry name" value="Lipid phosphate phosphatase 2"/>
    <property type="match status" value="1"/>
</dbReference>
<keyword evidence="3 8" id="KW-0812">Transmembrane</keyword>
<dbReference type="InterPro" id="IPR043216">
    <property type="entry name" value="PAP-like"/>
</dbReference>
<dbReference type="SUPFAM" id="SSF48317">
    <property type="entry name" value="Acid phosphatase/Vanadium-dependent haloperoxidase"/>
    <property type="match status" value="1"/>
</dbReference>
<feature type="transmembrane region" description="Helical" evidence="8">
    <location>
        <begin position="314"/>
        <end position="333"/>
    </location>
</feature>
<feature type="transmembrane region" description="Helical" evidence="8">
    <location>
        <begin position="114"/>
        <end position="133"/>
    </location>
</feature>
<dbReference type="SMART" id="SM00014">
    <property type="entry name" value="acidPPc"/>
    <property type="match status" value="1"/>
</dbReference>
<keyword evidence="11" id="KW-1185">Reference proteome</keyword>
<evidence type="ECO:0000256" key="2">
    <source>
        <dbReference type="ARBA" id="ARBA00008816"/>
    </source>
</evidence>
<dbReference type="PANTHER" id="PTHR10165:SF203">
    <property type="entry name" value="LIPID PHOSPHATE PHOSPHATASE 3, CHLOROPLASTIC-RELATED"/>
    <property type="match status" value="1"/>
</dbReference>
<dbReference type="GO" id="GO:0006644">
    <property type="term" value="P:phospholipid metabolic process"/>
    <property type="evidence" value="ECO:0007669"/>
    <property type="project" value="InterPro"/>
</dbReference>
<dbReference type="InterPro" id="IPR036938">
    <property type="entry name" value="PAP2/HPO_sf"/>
</dbReference>
<comment type="caution">
    <text evidence="10">The sequence shown here is derived from an EMBL/GenBank/DDBJ whole genome shotgun (WGS) entry which is preliminary data.</text>
</comment>
<feature type="transmembrane region" description="Helical" evidence="8">
    <location>
        <begin position="190"/>
        <end position="211"/>
    </location>
</feature>
<sequence length="380" mass="42984">MEWSGAGAGSSAGRRKSWNDRTAPMRSGESPERSEIQLEDSHHNEHPKSPLIPDLTRAPAVPVGSFKKWLSRTVSIVVQKPEEPREQEPRDLMEPPAVLDLKLGGLFRYHLNDWLLIVIIFVLWILSFLIHPFQRYVGETNFVTQQLRYPYKSNTIPFQVVPVIAVGIPLVVILGIFFKRRNLRDLHHAILGLLTAVALTALITDVVKIGIGRPRPHFYARCFGSPTSPPNYDPITGNVICSATANQMKEAYKSFPSGHTSWTFAGLSYLAMYMAGKLSIFDRKGHSWKVFPIVLTMLGATFVGVTRIDDYWHHWTDVCTGASIGIVTAYFCYRQHFRSLFDDLPHMTYDYIPHTHPRPVIARQVSAPVVSSYDMEQGRL</sequence>
<name>A0A8T0IFZ7_CERPU</name>
<dbReference type="GO" id="GO:0046839">
    <property type="term" value="P:phospholipid dephosphorylation"/>
    <property type="evidence" value="ECO:0007669"/>
    <property type="project" value="TreeGrafter"/>
</dbReference>
<evidence type="ECO:0000256" key="1">
    <source>
        <dbReference type="ARBA" id="ARBA00004141"/>
    </source>
</evidence>
<dbReference type="AlphaFoldDB" id="A0A8T0IFZ7"/>
<evidence type="ECO:0000256" key="5">
    <source>
        <dbReference type="ARBA" id="ARBA00022989"/>
    </source>
</evidence>
<accession>A0A8T0IFZ7</accession>
<evidence type="ECO:0000259" key="9">
    <source>
        <dbReference type="SMART" id="SM00014"/>
    </source>
</evidence>
<dbReference type="Pfam" id="PF01569">
    <property type="entry name" value="PAP2"/>
    <property type="match status" value="1"/>
</dbReference>
<dbReference type="OrthoDB" id="10030083at2759"/>
<dbReference type="Gene3D" id="1.20.144.10">
    <property type="entry name" value="Phosphatidic acid phosphatase type 2/haloperoxidase"/>
    <property type="match status" value="1"/>
</dbReference>